<dbReference type="Proteomes" id="UP000233469">
    <property type="component" value="Unassembled WGS sequence"/>
</dbReference>
<reference evidence="1 2" key="1">
    <citation type="submission" date="2016-04" db="EMBL/GenBank/DDBJ databases">
        <title>Genome analyses suggest a sexual origin of heterokaryosis in a supposedly ancient asexual fungus.</title>
        <authorList>
            <person name="Ropars J."/>
            <person name="Sedzielewska K."/>
            <person name="Noel J."/>
            <person name="Charron P."/>
            <person name="Farinelli L."/>
            <person name="Marton T."/>
            <person name="Kruger M."/>
            <person name="Pelin A."/>
            <person name="Brachmann A."/>
            <person name="Corradi N."/>
        </authorList>
    </citation>
    <scope>NUCLEOTIDE SEQUENCE [LARGE SCALE GENOMIC DNA]</scope>
    <source>
        <strain evidence="1 2">C2</strain>
    </source>
</reference>
<protein>
    <submittedName>
        <fullName evidence="1">Uncharacterized protein</fullName>
    </submittedName>
</protein>
<dbReference type="EMBL" id="LLXL01002201">
    <property type="protein sequence ID" value="PKK61491.1"/>
    <property type="molecule type" value="Genomic_DNA"/>
</dbReference>
<organism evidence="1 2">
    <name type="scientific">Rhizophagus irregularis</name>
    <dbReference type="NCBI Taxonomy" id="588596"/>
    <lineage>
        <taxon>Eukaryota</taxon>
        <taxon>Fungi</taxon>
        <taxon>Fungi incertae sedis</taxon>
        <taxon>Mucoromycota</taxon>
        <taxon>Glomeromycotina</taxon>
        <taxon>Glomeromycetes</taxon>
        <taxon>Glomerales</taxon>
        <taxon>Glomeraceae</taxon>
        <taxon>Rhizophagus</taxon>
    </lineage>
</organism>
<dbReference type="AlphaFoldDB" id="A0A2N1MIM4"/>
<name>A0A2N1MIM4_9GLOM</name>
<gene>
    <name evidence="1" type="ORF">RhiirC2_791727</name>
</gene>
<sequence>MEEEEFKNIYLSEFEFVQDIFFVDNYNDVCDEAILSNKDGYILLYSKKKFQLWNYGKIAKFL</sequence>
<reference evidence="1 2" key="2">
    <citation type="submission" date="2017-10" db="EMBL/GenBank/DDBJ databases">
        <title>Extensive intraspecific genome diversity in a model arbuscular mycorrhizal fungus.</title>
        <authorList>
            <person name="Chen E.C.H."/>
            <person name="Morin E."/>
            <person name="Baudet D."/>
            <person name="Noel J."/>
            <person name="Ndikumana S."/>
            <person name="Charron P."/>
            <person name="St-Onge C."/>
            <person name="Giorgi J."/>
            <person name="Grigoriev I.V."/>
            <person name="Roux C."/>
            <person name="Martin F.M."/>
            <person name="Corradi N."/>
        </authorList>
    </citation>
    <scope>NUCLEOTIDE SEQUENCE [LARGE SCALE GENOMIC DNA]</scope>
    <source>
        <strain evidence="1 2">C2</strain>
    </source>
</reference>
<comment type="caution">
    <text evidence="1">The sequence shown here is derived from an EMBL/GenBank/DDBJ whole genome shotgun (WGS) entry which is preliminary data.</text>
</comment>
<accession>A0A2N1MIM4</accession>
<evidence type="ECO:0000313" key="2">
    <source>
        <dbReference type="Proteomes" id="UP000233469"/>
    </source>
</evidence>
<proteinExistence type="predicted"/>
<evidence type="ECO:0000313" key="1">
    <source>
        <dbReference type="EMBL" id="PKK61491.1"/>
    </source>
</evidence>